<dbReference type="RefSeq" id="WP_106179787.1">
    <property type="nucleotide sequence ID" value="NZ_PVNH01000006.1"/>
</dbReference>
<dbReference type="EMBL" id="PVNH01000006">
    <property type="protein sequence ID" value="PRX47277.1"/>
    <property type="molecule type" value="Genomic_DNA"/>
</dbReference>
<sequence length="116" mass="12927">MDFHQPRSESRILRDMAAELKTADRAELREIGTAVESGALAFADVNASSGYREFLAECADQLSAMTEEEFFASENQDEESGPARAAATADQDREEPGEPESYLLPAHPPRRDTHRW</sequence>
<feature type="compositionally biased region" description="Acidic residues" evidence="1">
    <location>
        <begin position="71"/>
        <end position="80"/>
    </location>
</feature>
<protein>
    <submittedName>
        <fullName evidence="2">Uncharacterized protein</fullName>
    </submittedName>
</protein>
<accession>A0A2T0LU63</accession>
<dbReference type="Proteomes" id="UP000238362">
    <property type="component" value="Unassembled WGS sequence"/>
</dbReference>
<gene>
    <name evidence="2" type="ORF">B0I33_106379</name>
</gene>
<reference evidence="2 3" key="1">
    <citation type="submission" date="2018-03" db="EMBL/GenBank/DDBJ databases">
        <title>Genomic Encyclopedia of Type Strains, Phase III (KMG-III): the genomes of soil and plant-associated and newly described type strains.</title>
        <authorList>
            <person name="Whitman W."/>
        </authorList>
    </citation>
    <scope>NUCLEOTIDE SEQUENCE [LARGE SCALE GENOMIC DNA]</scope>
    <source>
        <strain evidence="2 3">CGMCC 4.7125</strain>
    </source>
</reference>
<comment type="caution">
    <text evidence="2">The sequence shown here is derived from an EMBL/GenBank/DDBJ whole genome shotgun (WGS) entry which is preliminary data.</text>
</comment>
<feature type="region of interest" description="Disordered" evidence="1">
    <location>
        <begin position="71"/>
        <end position="116"/>
    </location>
</feature>
<name>A0A2T0LU63_9PSEU</name>
<dbReference type="AlphaFoldDB" id="A0A2T0LU63"/>
<organism evidence="2 3">
    <name type="scientific">Prauserella shujinwangii</name>
    <dbReference type="NCBI Taxonomy" id="1453103"/>
    <lineage>
        <taxon>Bacteria</taxon>
        <taxon>Bacillati</taxon>
        <taxon>Actinomycetota</taxon>
        <taxon>Actinomycetes</taxon>
        <taxon>Pseudonocardiales</taxon>
        <taxon>Pseudonocardiaceae</taxon>
        <taxon>Prauserella</taxon>
    </lineage>
</organism>
<keyword evidence="3" id="KW-1185">Reference proteome</keyword>
<dbReference type="OrthoDB" id="9895113at2"/>
<evidence type="ECO:0000256" key="1">
    <source>
        <dbReference type="SAM" id="MobiDB-lite"/>
    </source>
</evidence>
<proteinExistence type="predicted"/>
<evidence type="ECO:0000313" key="3">
    <source>
        <dbReference type="Proteomes" id="UP000238362"/>
    </source>
</evidence>
<evidence type="ECO:0000313" key="2">
    <source>
        <dbReference type="EMBL" id="PRX47277.1"/>
    </source>
</evidence>